<evidence type="ECO:0000256" key="1">
    <source>
        <dbReference type="SAM" id="SignalP"/>
    </source>
</evidence>
<keyword evidence="1" id="KW-0732">Signal</keyword>
<reference evidence="2 3" key="1">
    <citation type="submission" date="2018-11" db="EMBL/GenBank/DDBJ databases">
        <authorList>
            <consortium name="Pathogen Informatics"/>
        </authorList>
    </citation>
    <scope>NUCLEOTIDE SEQUENCE [LARGE SCALE GENOMIC DNA]</scope>
</reference>
<feature type="chain" id="PRO_5018003223" description="Secreted protein" evidence="1">
    <location>
        <begin position="17"/>
        <end position="62"/>
    </location>
</feature>
<accession>A0A3P7NWB4</accession>
<feature type="signal peptide" evidence="1">
    <location>
        <begin position="1"/>
        <end position="16"/>
    </location>
</feature>
<dbReference type="EMBL" id="UYRU01091970">
    <property type="protein sequence ID" value="VDN37907.1"/>
    <property type="molecule type" value="Genomic_DNA"/>
</dbReference>
<proteinExistence type="predicted"/>
<evidence type="ECO:0008006" key="4">
    <source>
        <dbReference type="Google" id="ProtNLM"/>
    </source>
</evidence>
<dbReference type="Proteomes" id="UP000281553">
    <property type="component" value="Unassembled WGS sequence"/>
</dbReference>
<evidence type="ECO:0000313" key="2">
    <source>
        <dbReference type="EMBL" id="VDN37907.1"/>
    </source>
</evidence>
<organism evidence="2 3">
    <name type="scientific">Dibothriocephalus latus</name>
    <name type="common">Fish tapeworm</name>
    <name type="synonym">Diphyllobothrium latum</name>
    <dbReference type="NCBI Taxonomy" id="60516"/>
    <lineage>
        <taxon>Eukaryota</taxon>
        <taxon>Metazoa</taxon>
        <taxon>Spiralia</taxon>
        <taxon>Lophotrochozoa</taxon>
        <taxon>Platyhelminthes</taxon>
        <taxon>Cestoda</taxon>
        <taxon>Eucestoda</taxon>
        <taxon>Diphyllobothriidea</taxon>
        <taxon>Diphyllobothriidae</taxon>
        <taxon>Dibothriocephalus</taxon>
    </lineage>
</organism>
<keyword evidence="3" id="KW-1185">Reference proteome</keyword>
<gene>
    <name evidence="2" type="ORF">DILT_LOCUS17460</name>
</gene>
<sequence>MYCARHILLASASLVAEVPLMGVLRGGGVPFAVAFCVEATEGGLELSEYWTLCCCCCWGPLS</sequence>
<protein>
    <recommendedName>
        <fullName evidence="4">Secreted protein</fullName>
    </recommendedName>
</protein>
<dbReference type="AlphaFoldDB" id="A0A3P7NWB4"/>
<evidence type="ECO:0000313" key="3">
    <source>
        <dbReference type="Proteomes" id="UP000281553"/>
    </source>
</evidence>
<name>A0A3P7NWB4_DIBLA</name>